<evidence type="ECO:0000256" key="2">
    <source>
        <dbReference type="ARBA" id="ARBA00023082"/>
    </source>
</evidence>
<evidence type="ECO:0000256" key="3">
    <source>
        <dbReference type="ARBA" id="ARBA00023125"/>
    </source>
</evidence>
<sequence length="539" mass="58068">MNDQRAEIEAARNGDRAALDRLAERWLPLVYNVVGRALNGHADVDDVVQETMLRAVRHLPELRDPDGFRSWLVAIAVRQVRERHRKAARSIPHEDAYDLTAPDFAGLAIARLELDGERREVAEAVRWLAARDREVLSLWWLETGGELTRTELAAALRVDRRHAAVRVQRMKERLAAARRLVRALERGTCGELSALTSGWDGRPDSVWRKRMARHLRGCRTCGSRDQDFVPPERLLSGLALVPVPAGLALGAVLAGAKPVAAAGLSAASAGWLSTWTGKAVAVAAGASLAAGGTYAVHHYADEPPQPRTPAAAAPPSTSPSGPPTAPPSPAVREAPASPRTTAPAYGSVVDRTDTPPDPGRRPAPLPDRGGSGLDSSGDPSAHLVHRGESVTLRGTGYVRVRWQITTGHRDGALTMPAWTRLRGKLFHVASGGGRRMDEGPGAPLPDRVVLPPGTQRMWQNEYFWLDGSVVLHQNQRGADYGITIQPTDHAAVSADLHTRGIRYGLVRDPGTALAPVPQYATRAAPPDPATVPRDSHLKP</sequence>
<reference evidence="7 8" key="1">
    <citation type="submission" date="2023-05" db="EMBL/GenBank/DDBJ databases">
        <title>Streptantibioticus silvisoli sp. nov., acidotolerant actinomycetes 1 from pine litter.</title>
        <authorList>
            <person name="Swiecimska M."/>
            <person name="Golinska P."/>
            <person name="Sangal V."/>
            <person name="Wachnowicz B."/>
            <person name="Goodfellow M."/>
        </authorList>
    </citation>
    <scope>NUCLEOTIDE SEQUENCE [LARGE SCALE GENOMIC DNA]</scope>
    <source>
        <strain evidence="7 8">DSM 42109</strain>
    </source>
</reference>
<keyword evidence="2" id="KW-0731">Sigma factor</keyword>
<dbReference type="Gene3D" id="1.10.1740.10">
    <property type="match status" value="1"/>
</dbReference>
<feature type="region of interest" description="Disordered" evidence="5">
    <location>
        <begin position="518"/>
        <end position="539"/>
    </location>
</feature>
<protein>
    <submittedName>
        <fullName evidence="7">Sigma-70 family RNA polymerase sigma factor</fullName>
    </submittedName>
</protein>
<feature type="domain" description="RNA polymerase sigma-70 region 2" evidence="6">
    <location>
        <begin position="22"/>
        <end position="89"/>
    </location>
</feature>
<evidence type="ECO:0000256" key="4">
    <source>
        <dbReference type="ARBA" id="ARBA00023163"/>
    </source>
</evidence>
<dbReference type="PANTHER" id="PTHR43133:SF8">
    <property type="entry name" value="RNA POLYMERASE SIGMA FACTOR HI_1459-RELATED"/>
    <property type="match status" value="1"/>
</dbReference>
<keyword evidence="4" id="KW-0804">Transcription</keyword>
<evidence type="ECO:0000313" key="8">
    <source>
        <dbReference type="Proteomes" id="UP001214441"/>
    </source>
</evidence>
<dbReference type="SUPFAM" id="SSF88946">
    <property type="entry name" value="Sigma2 domain of RNA polymerase sigma factors"/>
    <property type="match status" value="1"/>
</dbReference>
<dbReference type="PANTHER" id="PTHR43133">
    <property type="entry name" value="RNA POLYMERASE ECF-TYPE SIGMA FACTO"/>
    <property type="match status" value="1"/>
</dbReference>
<dbReference type="InterPro" id="IPR013325">
    <property type="entry name" value="RNA_pol_sigma_r2"/>
</dbReference>
<proteinExistence type="predicted"/>
<dbReference type="RefSeq" id="WP_274041445.1">
    <property type="nucleotide sequence ID" value="NZ_JANCPR020000025.1"/>
</dbReference>
<dbReference type="InterPro" id="IPR039425">
    <property type="entry name" value="RNA_pol_sigma-70-like"/>
</dbReference>
<gene>
    <name evidence="7" type="ORF">NMN56_023900</name>
</gene>
<comment type="caution">
    <text evidence="7">The sequence shown here is derived from an EMBL/GenBank/DDBJ whole genome shotgun (WGS) entry which is preliminary data.</text>
</comment>
<dbReference type="InterPro" id="IPR007627">
    <property type="entry name" value="RNA_pol_sigma70_r2"/>
</dbReference>
<feature type="compositionally biased region" description="Pro residues" evidence="5">
    <location>
        <begin position="316"/>
        <end position="329"/>
    </location>
</feature>
<keyword evidence="3" id="KW-0238">DNA-binding</keyword>
<evidence type="ECO:0000313" key="7">
    <source>
        <dbReference type="EMBL" id="MDJ1134945.1"/>
    </source>
</evidence>
<feature type="region of interest" description="Disordered" evidence="5">
    <location>
        <begin position="299"/>
        <end position="387"/>
    </location>
</feature>
<name>A0ABT7A0T9_9ACTN</name>
<keyword evidence="8" id="KW-1185">Reference proteome</keyword>
<dbReference type="InterPro" id="IPR014284">
    <property type="entry name" value="RNA_pol_sigma-70_dom"/>
</dbReference>
<dbReference type="Proteomes" id="UP001214441">
    <property type="component" value="Unassembled WGS sequence"/>
</dbReference>
<evidence type="ECO:0000256" key="5">
    <source>
        <dbReference type="SAM" id="MobiDB-lite"/>
    </source>
</evidence>
<evidence type="ECO:0000256" key="1">
    <source>
        <dbReference type="ARBA" id="ARBA00023015"/>
    </source>
</evidence>
<feature type="compositionally biased region" description="Basic and acidic residues" evidence="5">
    <location>
        <begin position="350"/>
        <end position="360"/>
    </location>
</feature>
<keyword evidence="1" id="KW-0805">Transcription regulation</keyword>
<evidence type="ECO:0000259" key="6">
    <source>
        <dbReference type="Pfam" id="PF04542"/>
    </source>
</evidence>
<dbReference type="NCBIfam" id="TIGR02937">
    <property type="entry name" value="sigma70-ECF"/>
    <property type="match status" value="1"/>
</dbReference>
<dbReference type="Pfam" id="PF04542">
    <property type="entry name" value="Sigma70_r2"/>
    <property type="match status" value="1"/>
</dbReference>
<accession>A0ABT7A0T9</accession>
<dbReference type="EMBL" id="JANCPR020000025">
    <property type="protein sequence ID" value="MDJ1134945.1"/>
    <property type="molecule type" value="Genomic_DNA"/>
</dbReference>
<organism evidence="7 8">
    <name type="scientific">Streptomyces iconiensis</name>
    <dbReference type="NCBI Taxonomy" id="1384038"/>
    <lineage>
        <taxon>Bacteria</taxon>
        <taxon>Bacillati</taxon>
        <taxon>Actinomycetota</taxon>
        <taxon>Actinomycetes</taxon>
        <taxon>Kitasatosporales</taxon>
        <taxon>Streptomycetaceae</taxon>
        <taxon>Streptomyces</taxon>
    </lineage>
</organism>